<keyword evidence="3 10" id="KW-0813">Transport</keyword>
<keyword evidence="4 10" id="KW-1003">Cell membrane</keyword>
<dbReference type="RefSeq" id="WP_189466020.1">
    <property type="nucleotide sequence ID" value="NZ_BMXS01000002.1"/>
</dbReference>
<evidence type="ECO:0000256" key="9">
    <source>
        <dbReference type="ARBA" id="ARBA00023136"/>
    </source>
</evidence>
<comment type="function">
    <text evidence="10">Interacts with outer membrane receptor proteins that carry out high-affinity binding and energy dependent uptake into the periplasmic space of specific substrates. It could act to transduce energy from the cytoplasmic membrane to specific energy-requiring processes in the outer membrane, resulting in the release into the periplasm of ligands bound by these outer membrane proteins.</text>
</comment>
<proteinExistence type="inferred from homology"/>
<evidence type="ECO:0000256" key="5">
    <source>
        <dbReference type="ARBA" id="ARBA00022519"/>
    </source>
</evidence>
<comment type="caution">
    <text evidence="13">The sequence shown here is derived from an EMBL/GenBank/DDBJ whole genome shotgun (WGS) entry which is preliminary data.</text>
</comment>
<keyword evidence="6" id="KW-0812">Transmembrane</keyword>
<comment type="subcellular location">
    <subcellularLocation>
        <location evidence="1 10">Cell inner membrane</location>
        <topology evidence="1 10">Single-pass membrane protein</topology>
        <orientation evidence="1 10">Periplasmic side</orientation>
    </subcellularLocation>
</comment>
<keyword evidence="7 10" id="KW-0653">Protein transport</keyword>
<dbReference type="Pfam" id="PF03544">
    <property type="entry name" value="TonB_C"/>
    <property type="match status" value="1"/>
</dbReference>
<dbReference type="PRINTS" id="PR01374">
    <property type="entry name" value="TONBPROTEIN"/>
</dbReference>
<evidence type="ECO:0000256" key="1">
    <source>
        <dbReference type="ARBA" id="ARBA00004383"/>
    </source>
</evidence>
<dbReference type="Proteomes" id="UP000653056">
    <property type="component" value="Unassembled WGS sequence"/>
</dbReference>
<reference evidence="14" key="1">
    <citation type="journal article" date="2019" name="Int. J. Syst. Evol. Microbiol.">
        <title>The Global Catalogue of Microorganisms (GCM) 10K type strain sequencing project: providing services to taxonomists for standard genome sequencing and annotation.</title>
        <authorList>
            <consortium name="The Broad Institute Genomics Platform"/>
            <consortium name="The Broad Institute Genome Sequencing Center for Infectious Disease"/>
            <person name="Wu L."/>
            <person name="Ma J."/>
        </authorList>
    </citation>
    <scope>NUCLEOTIDE SEQUENCE [LARGE SCALE GENOMIC DNA]</scope>
    <source>
        <strain evidence="14">KCTC 22228</strain>
    </source>
</reference>
<feature type="compositionally biased region" description="Pro residues" evidence="11">
    <location>
        <begin position="60"/>
        <end position="78"/>
    </location>
</feature>
<sequence length="260" mass="28230">MRVVVAALGGVLLALLLFLLLALLVAPPEEEREIVEVTMSMAMTDVPESTEQETSAPAEALPPPPPQTASPPPAPMPAPTFDSAIALPEPEMPALETPEVELDTVLPEISEVRPEPEPQPQPEPQPEPRPEPKAEPVEASQPAESLAQDSEPAEATDSQAATSARVDGARVAEGIESSPRPTRRVPPEYPARAQRRGLEGYVEVHFTIGADGRVEANSIEIVEARPRNVFDRAARQAIARWEFPAGQPRRARQRLEFQLR</sequence>
<feature type="region of interest" description="Disordered" evidence="11">
    <location>
        <begin position="46"/>
        <end position="97"/>
    </location>
</feature>
<dbReference type="PANTHER" id="PTHR33446:SF14">
    <property type="entry name" value="PROTEIN TONB"/>
    <property type="match status" value="1"/>
</dbReference>
<feature type="domain" description="TonB C-terminal" evidence="12">
    <location>
        <begin position="174"/>
        <end position="260"/>
    </location>
</feature>
<evidence type="ECO:0000256" key="4">
    <source>
        <dbReference type="ARBA" id="ARBA00022475"/>
    </source>
</evidence>
<dbReference type="PANTHER" id="PTHR33446">
    <property type="entry name" value="PROTEIN TONB-RELATED"/>
    <property type="match status" value="1"/>
</dbReference>
<dbReference type="InterPro" id="IPR051045">
    <property type="entry name" value="TonB-dependent_transducer"/>
</dbReference>
<evidence type="ECO:0000256" key="11">
    <source>
        <dbReference type="SAM" id="MobiDB-lite"/>
    </source>
</evidence>
<dbReference type="InterPro" id="IPR003538">
    <property type="entry name" value="TonB"/>
</dbReference>
<evidence type="ECO:0000256" key="7">
    <source>
        <dbReference type="ARBA" id="ARBA00022927"/>
    </source>
</evidence>
<organism evidence="13 14">
    <name type="scientific">Litchfieldella qijiaojingensis</name>
    <dbReference type="NCBI Taxonomy" id="980347"/>
    <lineage>
        <taxon>Bacteria</taxon>
        <taxon>Pseudomonadati</taxon>
        <taxon>Pseudomonadota</taxon>
        <taxon>Gammaproteobacteria</taxon>
        <taxon>Oceanospirillales</taxon>
        <taxon>Halomonadaceae</taxon>
        <taxon>Litchfieldella</taxon>
    </lineage>
</organism>
<dbReference type="SUPFAM" id="SSF74653">
    <property type="entry name" value="TolA/TonB C-terminal domain"/>
    <property type="match status" value="1"/>
</dbReference>
<name>A0ABQ2YG96_9GAMM</name>
<keyword evidence="8" id="KW-1133">Transmembrane helix</keyword>
<keyword evidence="5 10" id="KW-0997">Cell inner membrane</keyword>
<dbReference type="EMBL" id="BMXS01000002">
    <property type="protein sequence ID" value="GGX81189.1"/>
    <property type="molecule type" value="Genomic_DNA"/>
</dbReference>
<dbReference type="PROSITE" id="PS52015">
    <property type="entry name" value="TONB_CTD"/>
    <property type="match status" value="1"/>
</dbReference>
<keyword evidence="10" id="KW-0735">Signal-anchor</keyword>
<evidence type="ECO:0000256" key="6">
    <source>
        <dbReference type="ARBA" id="ARBA00022692"/>
    </source>
</evidence>
<feature type="region of interest" description="Disordered" evidence="11">
    <location>
        <begin position="110"/>
        <end position="192"/>
    </location>
</feature>
<evidence type="ECO:0000313" key="13">
    <source>
        <dbReference type="EMBL" id="GGX81189.1"/>
    </source>
</evidence>
<evidence type="ECO:0000256" key="2">
    <source>
        <dbReference type="ARBA" id="ARBA00006555"/>
    </source>
</evidence>
<accession>A0ABQ2YG96</accession>
<comment type="similarity">
    <text evidence="2 10">Belongs to the TonB family.</text>
</comment>
<keyword evidence="9" id="KW-0472">Membrane</keyword>
<gene>
    <name evidence="13" type="ORF">GCM10007160_05600</name>
</gene>
<evidence type="ECO:0000256" key="8">
    <source>
        <dbReference type="ARBA" id="ARBA00022989"/>
    </source>
</evidence>
<dbReference type="Gene3D" id="3.30.2420.10">
    <property type="entry name" value="TonB"/>
    <property type="match status" value="1"/>
</dbReference>
<feature type="compositionally biased region" description="Basic and acidic residues" evidence="11">
    <location>
        <begin position="126"/>
        <end position="136"/>
    </location>
</feature>
<dbReference type="InterPro" id="IPR037682">
    <property type="entry name" value="TonB_C"/>
</dbReference>
<evidence type="ECO:0000256" key="3">
    <source>
        <dbReference type="ARBA" id="ARBA00022448"/>
    </source>
</evidence>
<keyword evidence="14" id="KW-1185">Reference proteome</keyword>
<evidence type="ECO:0000259" key="12">
    <source>
        <dbReference type="PROSITE" id="PS52015"/>
    </source>
</evidence>
<evidence type="ECO:0000313" key="14">
    <source>
        <dbReference type="Proteomes" id="UP000653056"/>
    </source>
</evidence>
<dbReference type="InterPro" id="IPR006260">
    <property type="entry name" value="TonB/TolA_C"/>
</dbReference>
<protein>
    <recommendedName>
        <fullName evidence="10">Protein TonB</fullName>
    </recommendedName>
</protein>
<evidence type="ECO:0000256" key="10">
    <source>
        <dbReference type="RuleBase" id="RU362123"/>
    </source>
</evidence>
<dbReference type="NCBIfam" id="TIGR01352">
    <property type="entry name" value="tonB_Cterm"/>
    <property type="match status" value="1"/>
</dbReference>